<dbReference type="RefSeq" id="WP_187778637.1">
    <property type="nucleotide sequence ID" value="NZ_JACTUZ010000040.1"/>
</dbReference>
<dbReference type="EMBL" id="JACTUZ010000040">
    <property type="protein sequence ID" value="MBC9177516.1"/>
    <property type="molecule type" value="Genomic_DNA"/>
</dbReference>
<evidence type="ECO:0000313" key="3">
    <source>
        <dbReference type="Proteomes" id="UP000603940"/>
    </source>
</evidence>
<proteinExistence type="predicted"/>
<comment type="caution">
    <text evidence="2">The sequence shown here is derived from an EMBL/GenBank/DDBJ whole genome shotgun (WGS) entry which is preliminary data.</text>
</comment>
<feature type="domain" description="NadR/Ttd14 AAA" evidence="1">
    <location>
        <begin position="6"/>
        <end position="167"/>
    </location>
</feature>
<name>A0ABR7R723_9PROT</name>
<protein>
    <submittedName>
        <fullName evidence="2">AAA family ATPase</fullName>
    </submittedName>
</protein>
<keyword evidence="3" id="KW-1185">Reference proteome</keyword>
<sequence>MSDRFVVLSGCSGGGKSRLLAELGNRGYAVVDEPGRRIVREQLAHGGTALPWIDLAAFARRAMQVALADREEVKGQSRWVFFDRSWVDAASALEHAVDEPVLEPLGSVHRYYSKVFFTPPWPEIFHSDPERRHGLSEAIAEHERLERAYARLGYRVVVLPKASVEARANAVLAELASTT</sequence>
<accession>A0ABR7R723</accession>
<evidence type="ECO:0000313" key="2">
    <source>
        <dbReference type="EMBL" id="MBC9177516.1"/>
    </source>
</evidence>
<evidence type="ECO:0000259" key="1">
    <source>
        <dbReference type="Pfam" id="PF13521"/>
    </source>
</evidence>
<dbReference type="Pfam" id="PF13521">
    <property type="entry name" value="AAA_28"/>
    <property type="match status" value="1"/>
</dbReference>
<reference evidence="2 3" key="1">
    <citation type="journal article" date="2009" name="Int. J. Syst. Evol. Microbiol.">
        <title>Transfer of Teichococcus ludipueritiae and Muricoccus roseus to the genus Roseomonas, as Roseomonas ludipueritiae comb. nov. and Roseomonas rosea comb. nov., respectively, and emended description of the genus Roseomonas.</title>
        <authorList>
            <person name="Sanchez-Porro C."/>
            <person name="Gallego V."/>
            <person name="Busse H.J."/>
            <person name="Kampfer P."/>
            <person name="Ventosa A."/>
        </authorList>
    </citation>
    <scope>NUCLEOTIDE SEQUENCE [LARGE SCALE GENOMIC DNA]</scope>
    <source>
        <strain evidence="2 3">DSM 14915</strain>
    </source>
</reference>
<dbReference type="Gene3D" id="3.40.50.300">
    <property type="entry name" value="P-loop containing nucleotide triphosphate hydrolases"/>
    <property type="match status" value="1"/>
</dbReference>
<dbReference type="InterPro" id="IPR038727">
    <property type="entry name" value="NadR/Ttd14_AAA_dom"/>
</dbReference>
<dbReference type="SUPFAM" id="SSF52540">
    <property type="entry name" value="P-loop containing nucleoside triphosphate hydrolases"/>
    <property type="match status" value="1"/>
</dbReference>
<organism evidence="2 3">
    <name type="scientific">Pseudoroseomonas ludipueritiae</name>
    <dbReference type="NCBI Taxonomy" id="198093"/>
    <lineage>
        <taxon>Bacteria</taxon>
        <taxon>Pseudomonadati</taxon>
        <taxon>Pseudomonadota</taxon>
        <taxon>Alphaproteobacteria</taxon>
        <taxon>Acetobacterales</taxon>
        <taxon>Acetobacteraceae</taxon>
        <taxon>Pseudoroseomonas</taxon>
    </lineage>
</organism>
<dbReference type="Proteomes" id="UP000603940">
    <property type="component" value="Unassembled WGS sequence"/>
</dbReference>
<gene>
    <name evidence="2" type="ORF">IBL25_11255</name>
</gene>
<dbReference type="InterPro" id="IPR027417">
    <property type="entry name" value="P-loop_NTPase"/>
</dbReference>